<dbReference type="OrthoDB" id="344630at2"/>
<evidence type="ECO:0000259" key="1">
    <source>
        <dbReference type="PROSITE" id="PS50104"/>
    </source>
</evidence>
<dbReference type="Proteomes" id="UP000183788">
    <property type="component" value="Unassembled WGS sequence"/>
</dbReference>
<gene>
    <name evidence="2" type="ORF">SAMN05661012_00004</name>
    <name evidence="3" type="ORF">SR876_30805</name>
</gene>
<organism evidence="2 4">
    <name type="scientific">Chitinophaga sancti</name>
    <dbReference type="NCBI Taxonomy" id="1004"/>
    <lineage>
        <taxon>Bacteria</taxon>
        <taxon>Pseudomonadati</taxon>
        <taxon>Bacteroidota</taxon>
        <taxon>Chitinophagia</taxon>
        <taxon>Chitinophagales</taxon>
        <taxon>Chitinophagaceae</taxon>
        <taxon>Chitinophaga</taxon>
    </lineage>
</organism>
<dbReference type="STRING" id="1004.SAMN05661012_00004"/>
<dbReference type="PROSITE" id="PS50104">
    <property type="entry name" value="TIR"/>
    <property type="match status" value="1"/>
</dbReference>
<evidence type="ECO:0000313" key="2">
    <source>
        <dbReference type="EMBL" id="SFW11701.1"/>
    </source>
</evidence>
<feature type="domain" description="TIR" evidence="1">
    <location>
        <begin position="131"/>
        <end position="275"/>
    </location>
</feature>
<evidence type="ECO:0000313" key="4">
    <source>
        <dbReference type="Proteomes" id="UP000183788"/>
    </source>
</evidence>
<reference evidence="3 5" key="2">
    <citation type="submission" date="2023-11" db="EMBL/GenBank/DDBJ databases">
        <title>MicrobeMod: A computational toolkit for identifying prokaryotic methylation and restriction-modification with nanopore sequencing.</title>
        <authorList>
            <person name="Crits-Christoph A."/>
            <person name="Kang S.C."/>
            <person name="Lee H."/>
            <person name="Ostrov N."/>
        </authorList>
    </citation>
    <scope>NUCLEOTIDE SEQUENCE [LARGE SCALE GENOMIC DNA]</scope>
    <source>
        <strain evidence="3 5">ATCC 23090</strain>
    </source>
</reference>
<dbReference type="RefSeq" id="WP_072356425.1">
    <property type="nucleotide sequence ID" value="NZ_CP139972.1"/>
</dbReference>
<accession>A0A1K1LLC1</accession>
<dbReference type="Gene3D" id="3.40.50.10140">
    <property type="entry name" value="Toll/interleukin-1 receptor homology (TIR) domain"/>
    <property type="match status" value="1"/>
</dbReference>
<name>A0A1K1LLC1_9BACT</name>
<dbReference type="EMBL" id="CP140154">
    <property type="protein sequence ID" value="WQG89324.1"/>
    <property type="molecule type" value="Genomic_DNA"/>
</dbReference>
<protein>
    <submittedName>
        <fullName evidence="2">TIR domain-containing protein</fullName>
    </submittedName>
    <submittedName>
        <fullName evidence="3">Toll/interleukin-1 receptor domain-containing protein</fullName>
    </submittedName>
</protein>
<reference evidence="2 4" key="1">
    <citation type="submission" date="2016-11" db="EMBL/GenBank/DDBJ databases">
        <authorList>
            <person name="Jaros S."/>
            <person name="Januszkiewicz K."/>
            <person name="Wedrychowicz H."/>
        </authorList>
    </citation>
    <scope>NUCLEOTIDE SEQUENCE [LARGE SCALE GENOMIC DNA]</scope>
    <source>
        <strain evidence="2 4">DSM 784</strain>
    </source>
</reference>
<dbReference type="GO" id="GO:0007165">
    <property type="term" value="P:signal transduction"/>
    <property type="evidence" value="ECO:0007669"/>
    <property type="project" value="InterPro"/>
</dbReference>
<keyword evidence="5" id="KW-1185">Reference proteome</keyword>
<dbReference type="SUPFAM" id="SSF52200">
    <property type="entry name" value="Toll/Interleukin receptor TIR domain"/>
    <property type="match status" value="1"/>
</dbReference>
<sequence>MRTKYQILLIGNENSFIGQIKESLNRHTAELGVSGDSLLYIEQANFSEYKANAPAVCLYFGSNDGMFGDLELLRSLINDATLIIPLVVDLKSFKQCTPEELHKVNGYELSNEKDVESLVSVILEGLSLLRLSRRLFISYKREESSIVAIQLFEQFEKNGFDVFLDTHCVRPGEPFQDELWQRLADTDVVVLLNTPGFVNSHWTMQELAQANAMSVGILQLIWPGHSLELEAKLSIPYPLQDSDFGNNTYANKDAYLTKNTIDQIVSEVESLRARSLASRQDNIITEFFKGAARVGKDANLQPEKFILMNKPDGKELVFIPTVGVPQSFTYDQSEELIKQVKKRNAETIFILYDHINIREKWIKHLSWLDNYLPVKALKIEGIEQWLIHNT</sequence>
<dbReference type="InterPro" id="IPR035897">
    <property type="entry name" value="Toll_tir_struct_dom_sf"/>
</dbReference>
<evidence type="ECO:0000313" key="5">
    <source>
        <dbReference type="Proteomes" id="UP001326715"/>
    </source>
</evidence>
<dbReference type="EMBL" id="FPIZ01000001">
    <property type="protein sequence ID" value="SFW11701.1"/>
    <property type="molecule type" value="Genomic_DNA"/>
</dbReference>
<keyword evidence="3" id="KW-0675">Receptor</keyword>
<evidence type="ECO:0000313" key="3">
    <source>
        <dbReference type="EMBL" id="WQG89324.1"/>
    </source>
</evidence>
<dbReference type="AlphaFoldDB" id="A0A1K1LLC1"/>
<dbReference type="Proteomes" id="UP001326715">
    <property type="component" value="Chromosome"/>
</dbReference>
<dbReference type="Pfam" id="PF13676">
    <property type="entry name" value="TIR_2"/>
    <property type="match status" value="1"/>
</dbReference>
<proteinExistence type="predicted"/>
<dbReference type="InterPro" id="IPR000157">
    <property type="entry name" value="TIR_dom"/>
</dbReference>